<reference evidence="1 2" key="2">
    <citation type="submission" date="2019-08" db="EMBL/GenBank/DDBJ databases">
        <authorList>
            <person name="Henke P."/>
        </authorList>
    </citation>
    <scope>NUCLEOTIDE SEQUENCE [LARGE SCALE GENOMIC DNA]</scope>
    <source>
        <strain evidence="1">Phe10_nw2017</strain>
    </source>
</reference>
<gene>
    <name evidence="1" type="ORF">E3A20_11880</name>
</gene>
<protein>
    <submittedName>
        <fullName evidence="1">Uncharacterized protein</fullName>
    </submittedName>
</protein>
<dbReference type="EMBL" id="SRHE01000205">
    <property type="protein sequence ID" value="TWW09683.1"/>
    <property type="molecule type" value="Genomic_DNA"/>
</dbReference>
<accession>A0A5C6M643</accession>
<dbReference type="Proteomes" id="UP000321083">
    <property type="component" value="Unassembled WGS sequence"/>
</dbReference>
<dbReference type="AlphaFoldDB" id="A0A5C6M643"/>
<name>A0A5C6M643_9PLAN</name>
<comment type="caution">
    <text evidence="1">The sequence shown here is derived from an EMBL/GenBank/DDBJ whole genome shotgun (WGS) entry which is preliminary data.</text>
</comment>
<organism evidence="1 2">
    <name type="scientific">Planctomyces bekefii</name>
    <dbReference type="NCBI Taxonomy" id="1653850"/>
    <lineage>
        <taxon>Bacteria</taxon>
        <taxon>Pseudomonadati</taxon>
        <taxon>Planctomycetota</taxon>
        <taxon>Planctomycetia</taxon>
        <taxon>Planctomycetales</taxon>
        <taxon>Planctomycetaceae</taxon>
        <taxon>Planctomyces</taxon>
    </lineage>
</organism>
<keyword evidence="2" id="KW-1185">Reference proteome</keyword>
<reference evidence="1 2" key="1">
    <citation type="submission" date="2019-08" db="EMBL/GenBank/DDBJ databases">
        <title>100 year-old enigma solved: identification of Planctomyces bekefii, the type genus and species of the phylum Planctomycetes.</title>
        <authorList>
            <person name="Svetlana D.N."/>
            <person name="Overmann J."/>
        </authorList>
    </citation>
    <scope>NUCLEOTIDE SEQUENCE [LARGE SCALE GENOMIC DNA]</scope>
    <source>
        <strain evidence="1">Phe10_nw2017</strain>
    </source>
</reference>
<evidence type="ECO:0000313" key="1">
    <source>
        <dbReference type="EMBL" id="TWW09683.1"/>
    </source>
</evidence>
<sequence>MIADNATPTNVDLLTIGASDVTAFAGVNGGTNNAMGLSLGGVNLAIVMATSKADSSLQWTALKAGAANVAFVGIDGLTMAAADLTVDISRPDKSGNRRVRIDLRTFVWRMSR</sequence>
<proteinExistence type="predicted"/>
<evidence type="ECO:0000313" key="2">
    <source>
        <dbReference type="Proteomes" id="UP000321083"/>
    </source>
</evidence>